<accession>A0AAJ0BB83</accession>
<feature type="compositionally biased region" description="Polar residues" evidence="2">
    <location>
        <begin position="290"/>
        <end position="300"/>
    </location>
</feature>
<feature type="coiled-coil region" evidence="1">
    <location>
        <begin position="32"/>
        <end position="108"/>
    </location>
</feature>
<evidence type="ECO:0000313" key="4">
    <source>
        <dbReference type="Proteomes" id="UP001239445"/>
    </source>
</evidence>
<feature type="region of interest" description="Disordered" evidence="2">
    <location>
        <begin position="116"/>
        <end position="145"/>
    </location>
</feature>
<comment type="caution">
    <text evidence="3">The sequence shown here is derived from an EMBL/GenBank/DDBJ whole genome shotgun (WGS) entry which is preliminary data.</text>
</comment>
<dbReference type="EMBL" id="MU839836">
    <property type="protein sequence ID" value="KAK1754129.1"/>
    <property type="molecule type" value="Genomic_DNA"/>
</dbReference>
<gene>
    <name evidence="3" type="ORF">QBC47DRAFT_415012</name>
</gene>
<feature type="compositionally biased region" description="Low complexity" evidence="2">
    <location>
        <begin position="301"/>
        <end position="312"/>
    </location>
</feature>
<proteinExistence type="predicted"/>
<organism evidence="3 4">
    <name type="scientific">Echria macrotheca</name>
    <dbReference type="NCBI Taxonomy" id="438768"/>
    <lineage>
        <taxon>Eukaryota</taxon>
        <taxon>Fungi</taxon>
        <taxon>Dikarya</taxon>
        <taxon>Ascomycota</taxon>
        <taxon>Pezizomycotina</taxon>
        <taxon>Sordariomycetes</taxon>
        <taxon>Sordariomycetidae</taxon>
        <taxon>Sordariales</taxon>
        <taxon>Schizotheciaceae</taxon>
        <taxon>Echria</taxon>
    </lineage>
</organism>
<feature type="compositionally biased region" description="Polar residues" evidence="2">
    <location>
        <begin position="330"/>
        <end position="347"/>
    </location>
</feature>
<evidence type="ECO:0000256" key="2">
    <source>
        <dbReference type="SAM" id="MobiDB-lite"/>
    </source>
</evidence>
<keyword evidence="4" id="KW-1185">Reference proteome</keyword>
<feature type="region of interest" description="Disordered" evidence="2">
    <location>
        <begin position="278"/>
        <end position="347"/>
    </location>
</feature>
<dbReference type="Proteomes" id="UP001239445">
    <property type="component" value="Unassembled WGS sequence"/>
</dbReference>
<dbReference type="AlphaFoldDB" id="A0AAJ0BB83"/>
<dbReference type="SUPFAM" id="SSF57997">
    <property type="entry name" value="Tropomyosin"/>
    <property type="match status" value="1"/>
</dbReference>
<sequence>MARPKDTGEPPNDYERVIQRIQEAKRGFEDGRNFYHQEIQKLRQRIAATQQEEETLDQEKKELEQKLQCTTEKAKSAKQRKKELERKLNEVEQEHQEAAKREKEYLSSIYALHHGPDQKPHCRGKRAAGTPRKPNPKRRRNDDIFNPKEGDACIGYWEEYEAWYVVIILPLAGDFSKAGIRGDITDMPQPIPDCYRLEQGAVTWADGFQEDGPWTAERWFPVISFEDKQDLEALKAEVPREMLDWVHVKDLRPLARRGPDRKTVEGYSCWQKHSKSLSSAQLVTPGKPSIPSNDQPPTRNAHSAAPSSSSASTIINNRRDALSRDCPSPALSSSGTESASDIESGSD</sequence>
<reference evidence="3" key="1">
    <citation type="submission" date="2023-06" db="EMBL/GenBank/DDBJ databases">
        <title>Genome-scale phylogeny and comparative genomics of the fungal order Sordariales.</title>
        <authorList>
            <consortium name="Lawrence Berkeley National Laboratory"/>
            <person name="Hensen N."/>
            <person name="Bonometti L."/>
            <person name="Westerberg I."/>
            <person name="Brannstrom I.O."/>
            <person name="Guillou S."/>
            <person name="Cros-Aarteil S."/>
            <person name="Calhoun S."/>
            <person name="Haridas S."/>
            <person name="Kuo A."/>
            <person name="Mondo S."/>
            <person name="Pangilinan J."/>
            <person name="Riley R."/>
            <person name="Labutti K."/>
            <person name="Andreopoulos B."/>
            <person name="Lipzen A."/>
            <person name="Chen C."/>
            <person name="Yanf M."/>
            <person name="Daum C."/>
            <person name="Ng V."/>
            <person name="Clum A."/>
            <person name="Steindorff A."/>
            <person name="Ohm R."/>
            <person name="Martin F."/>
            <person name="Silar P."/>
            <person name="Natvig D."/>
            <person name="Lalanne C."/>
            <person name="Gautier V."/>
            <person name="Ament-Velasquez S.L."/>
            <person name="Kruys A."/>
            <person name="Hutchinson M.I."/>
            <person name="Powell A.J."/>
            <person name="Barry K."/>
            <person name="Miller A.N."/>
            <person name="Grigoriev I.V."/>
            <person name="Debuchy R."/>
            <person name="Gladieux P."/>
            <person name="Thoren M.H."/>
            <person name="Johannesson H."/>
        </authorList>
    </citation>
    <scope>NUCLEOTIDE SEQUENCE</scope>
    <source>
        <strain evidence="3">PSN4</strain>
    </source>
</reference>
<evidence type="ECO:0000313" key="3">
    <source>
        <dbReference type="EMBL" id="KAK1754129.1"/>
    </source>
</evidence>
<keyword evidence="1" id="KW-0175">Coiled coil</keyword>
<evidence type="ECO:0000256" key="1">
    <source>
        <dbReference type="SAM" id="Coils"/>
    </source>
</evidence>
<protein>
    <submittedName>
        <fullName evidence="3">Uncharacterized protein</fullName>
    </submittedName>
</protein>
<name>A0AAJ0BB83_9PEZI</name>